<proteinExistence type="predicted"/>
<feature type="compositionally biased region" description="Low complexity" evidence="1">
    <location>
        <begin position="259"/>
        <end position="269"/>
    </location>
</feature>
<accession>A0ABP5RWN4</accession>
<comment type="caution">
    <text evidence="2">The sequence shown here is derived from an EMBL/GenBank/DDBJ whole genome shotgun (WGS) entry which is preliminary data.</text>
</comment>
<feature type="region of interest" description="Disordered" evidence="1">
    <location>
        <begin position="247"/>
        <end position="282"/>
    </location>
</feature>
<sequence length="282" mass="30652">MVHLKEPQLSGLGRNPAASPDVLVRLAAHEAGRHGLSLRRGQLPDAVVEALLTHGGGDSAVLLHRKRVSSTMRHRIAGHPDPAIRDAHADFVRTMVEREVRTGIEDLVEAYGRPPEELAASSDPKLRAMVAQSWRERPIVVQLALLTDPDPGVRAAASEANDPGVPPEYYEHCLADPAVRANLACRIPLTLEQFDRLLATGDETVLHAVVGNPRLTADMVARLQDSTDPSVRVAVAYSRHVTPETRDGCSHWWRPRTPPAATTPLSLSTGRPTSRAGCEMRP</sequence>
<dbReference type="SUPFAM" id="SSF48371">
    <property type="entry name" value="ARM repeat"/>
    <property type="match status" value="1"/>
</dbReference>
<keyword evidence="3" id="KW-1185">Reference proteome</keyword>
<dbReference type="Proteomes" id="UP001500305">
    <property type="component" value="Unassembled WGS sequence"/>
</dbReference>
<name>A0ABP5RWN4_9ACTN</name>
<dbReference type="InterPro" id="IPR016024">
    <property type="entry name" value="ARM-type_fold"/>
</dbReference>
<dbReference type="InterPro" id="IPR011989">
    <property type="entry name" value="ARM-like"/>
</dbReference>
<reference evidence="3" key="1">
    <citation type="journal article" date="2019" name="Int. J. Syst. Evol. Microbiol.">
        <title>The Global Catalogue of Microorganisms (GCM) 10K type strain sequencing project: providing services to taxonomists for standard genome sequencing and annotation.</title>
        <authorList>
            <consortium name="The Broad Institute Genomics Platform"/>
            <consortium name="The Broad Institute Genome Sequencing Center for Infectious Disease"/>
            <person name="Wu L."/>
            <person name="Ma J."/>
        </authorList>
    </citation>
    <scope>NUCLEOTIDE SEQUENCE [LARGE SCALE GENOMIC DNA]</scope>
    <source>
        <strain evidence="3">JCM 7356</strain>
    </source>
</reference>
<evidence type="ECO:0000313" key="2">
    <source>
        <dbReference type="EMBL" id="GAA2278954.1"/>
    </source>
</evidence>
<dbReference type="RefSeq" id="WP_344641152.1">
    <property type="nucleotide sequence ID" value="NZ_BAAATR010000065.1"/>
</dbReference>
<evidence type="ECO:0000256" key="1">
    <source>
        <dbReference type="SAM" id="MobiDB-lite"/>
    </source>
</evidence>
<organism evidence="2 3">
    <name type="scientific">Kitasatospora cystarginea</name>
    <dbReference type="NCBI Taxonomy" id="58350"/>
    <lineage>
        <taxon>Bacteria</taxon>
        <taxon>Bacillati</taxon>
        <taxon>Actinomycetota</taxon>
        <taxon>Actinomycetes</taxon>
        <taxon>Kitasatosporales</taxon>
        <taxon>Streptomycetaceae</taxon>
        <taxon>Kitasatospora</taxon>
    </lineage>
</organism>
<gene>
    <name evidence="2" type="ORF">GCM10010430_76210</name>
</gene>
<protein>
    <recommendedName>
        <fullName evidence="4">Leucine rich repeat variant</fullName>
    </recommendedName>
</protein>
<dbReference type="EMBL" id="BAAATR010000065">
    <property type="protein sequence ID" value="GAA2278954.1"/>
    <property type="molecule type" value="Genomic_DNA"/>
</dbReference>
<evidence type="ECO:0000313" key="3">
    <source>
        <dbReference type="Proteomes" id="UP001500305"/>
    </source>
</evidence>
<evidence type="ECO:0008006" key="4">
    <source>
        <dbReference type="Google" id="ProtNLM"/>
    </source>
</evidence>
<dbReference type="Gene3D" id="1.25.10.10">
    <property type="entry name" value="Leucine-rich Repeat Variant"/>
    <property type="match status" value="1"/>
</dbReference>